<protein>
    <submittedName>
        <fullName evidence="1">Class I SAM-dependent methyltransferase</fullName>
        <ecNumber evidence="1">2.1.1.222</ecNumber>
        <ecNumber evidence="1">2.1.1.64</ecNumber>
    </submittedName>
</protein>
<dbReference type="CDD" id="cd02440">
    <property type="entry name" value="AdoMet_MTases"/>
    <property type="match status" value="1"/>
</dbReference>
<dbReference type="GO" id="GO:0032259">
    <property type="term" value="P:methylation"/>
    <property type="evidence" value="ECO:0007669"/>
    <property type="project" value="UniProtKB-KW"/>
</dbReference>
<comment type="caution">
    <text evidence="1">The sequence shown here is derived from an EMBL/GenBank/DDBJ whole genome shotgun (WGS) entry which is preliminary data.</text>
</comment>
<dbReference type="Gene3D" id="3.40.50.150">
    <property type="entry name" value="Vaccinia Virus protein VP39"/>
    <property type="match status" value="1"/>
</dbReference>
<dbReference type="EC" id="2.1.1.222" evidence="1"/>
<evidence type="ECO:0000313" key="1">
    <source>
        <dbReference type="EMBL" id="MFD1192568.1"/>
    </source>
</evidence>
<dbReference type="Pfam" id="PF13489">
    <property type="entry name" value="Methyltransf_23"/>
    <property type="match status" value="1"/>
</dbReference>
<keyword evidence="2" id="KW-1185">Reference proteome</keyword>
<dbReference type="InterPro" id="IPR029063">
    <property type="entry name" value="SAM-dependent_MTases_sf"/>
</dbReference>
<evidence type="ECO:0000313" key="2">
    <source>
        <dbReference type="Proteomes" id="UP001597216"/>
    </source>
</evidence>
<dbReference type="SUPFAM" id="SSF53335">
    <property type="entry name" value="S-adenosyl-L-methionine-dependent methyltransferases"/>
    <property type="match status" value="1"/>
</dbReference>
<dbReference type="RefSeq" id="WP_377354616.1">
    <property type="nucleotide sequence ID" value="NZ_JBHTLQ010000064.1"/>
</dbReference>
<keyword evidence="1" id="KW-0489">Methyltransferase</keyword>
<dbReference type="GO" id="GO:0102208">
    <property type="term" value="F:2-polyprenyl-6-hydroxyphenol methylase activity"/>
    <property type="evidence" value="ECO:0007669"/>
    <property type="project" value="UniProtKB-EC"/>
</dbReference>
<keyword evidence="1" id="KW-0808">Transferase</keyword>
<sequence>MEFKLVERPEGHLEYEPRPTPDALAAYYRDKYFGADHGQTPYAHGYTAEELEHKRLQPAETEHIWGRPPGRMLEVGVGEGFSLDYFASRGWEVVGMDFTDDGLQAFFPRLADKLMLGDAFELLDQAIARGDQYDLVICNNVLEHVIDPVGLLTRLHALMRPDGLVRIAVPNDNSWLQAEIVRRGHADPMFWVAAPDHLNYFNTDTLPKAMAATGWSVTDHLSEFPVDLFLLNPDTNYMRDRPLGRNCHFVRIAFEMGLWRERGVEGVVAFRRGCVQAGIGRNQVLYARVAG</sequence>
<name>A0ABW3T6L2_9CAUL</name>
<proteinExistence type="predicted"/>
<dbReference type="GO" id="GO:0061542">
    <property type="term" value="F:3-demethylubiquinol 3-O-methyltransferase activity"/>
    <property type="evidence" value="ECO:0007669"/>
    <property type="project" value="UniProtKB-EC"/>
</dbReference>
<organism evidence="1 2">
    <name type="scientific">Phenylobacterium conjunctum</name>
    <dbReference type="NCBI Taxonomy" id="1298959"/>
    <lineage>
        <taxon>Bacteria</taxon>
        <taxon>Pseudomonadati</taxon>
        <taxon>Pseudomonadota</taxon>
        <taxon>Alphaproteobacteria</taxon>
        <taxon>Caulobacterales</taxon>
        <taxon>Caulobacteraceae</taxon>
        <taxon>Phenylobacterium</taxon>
    </lineage>
</organism>
<reference evidence="2" key="1">
    <citation type="journal article" date="2019" name="Int. J. Syst. Evol. Microbiol.">
        <title>The Global Catalogue of Microorganisms (GCM) 10K type strain sequencing project: providing services to taxonomists for standard genome sequencing and annotation.</title>
        <authorList>
            <consortium name="The Broad Institute Genomics Platform"/>
            <consortium name="The Broad Institute Genome Sequencing Center for Infectious Disease"/>
            <person name="Wu L."/>
            <person name="Ma J."/>
        </authorList>
    </citation>
    <scope>NUCLEOTIDE SEQUENCE [LARGE SCALE GENOMIC DNA]</scope>
    <source>
        <strain evidence="2">CCUG 55074</strain>
    </source>
</reference>
<accession>A0ABW3T6L2</accession>
<dbReference type="EC" id="2.1.1.64" evidence="1"/>
<dbReference type="EMBL" id="JBHTLQ010000064">
    <property type="protein sequence ID" value="MFD1192568.1"/>
    <property type="molecule type" value="Genomic_DNA"/>
</dbReference>
<gene>
    <name evidence="1" type="ORF">ACFQ27_18400</name>
</gene>
<dbReference type="Proteomes" id="UP001597216">
    <property type="component" value="Unassembled WGS sequence"/>
</dbReference>
<dbReference type="PANTHER" id="PTHR43861">
    <property type="entry name" value="TRANS-ACONITATE 2-METHYLTRANSFERASE-RELATED"/>
    <property type="match status" value="1"/>
</dbReference>